<feature type="transmembrane region" description="Helical" evidence="7">
    <location>
        <begin position="208"/>
        <end position="228"/>
    </location>
</feature>
<gene>
    <name evidence="8" type="ORF">FM110_09080</name>
</gene>
<dbReference type="SUPFAM" id="SSF81345">
    <property type="entry name" value="ABC transporter involved in vitamin B12 uptake, BtuC"/>
    <property type="match status" value="1"/>
</dbReference>
<organism evidence="8 9">
    <name type="scientific">Brachybacterium nesterenkovii</name>
    <dbReference type="NCBI Taxonomy" id="47847"/>
    <lineage>
        <taxon>Bacteria</taxon>
        <taxon>Bacillati</taxon>
        <taxon>Actinomycetota</taxon>
        <taxon>Actinomycetes</taxon>
        <taxon>Micrococcales</taxon>
        <taxon>Dermabacteraceae</taxon>
        <taxon>Brachybacterium</taxon>
    </lineage>
</organism>
<dbReference type="AlphaFoldDB" id="A0A1X6X2P8"/>
<evidence type="ECO:0000256" key="1">
    <source>
        <dbReference type="ARBA" id="ARBA00004141"/>
    </source>
</evidence>
<feature type="transmembrane region" description="Helical" evidence="7">
    <location>
        <begin position="235"/>
        <end position="253"/>
    </location>
</feature>
<dbReference type="GO" id="GO:0043190">
    <property type="term" value="C:ATP-binding cassette (ABC) transporter complex"/>
    <property type="evidence" value="ECO:0007669"/>
    <property type="project" value="InterPro"/>
</dbReference>
<dbReference type="GO" id="GO:0055085">
    <property type="term" value="P:transmembrane transport"/>
    <property type="evidence" value="ECO:0007669"/>
    <property type="project" value="InterPro"/>
</dbReference>
<protein>
    <submittedName>
        <fullName evidence="8">Zinc ABC transporter, inner membrane permease protein ZnuB</fullName>
    </submittedName>
</protein>
<dbReference type="EMBL" id="FWFG01000081">
    <property type="protein sequence ID" value="SLM92985.1"/>
    <property type="molecule type" value="Genomic_DNA"/>
</dbReference>
<comment type="subcellular location">
    <subcellularLocation>
        <location evidence="6">Cell membrane</location>
        <topology evidence="6">Multi-pass membrane protein</topology>
    </subcellularLocation>
    <subcellularLocation>
        <location evidence="1">Membrane</location>
        <topology evidence="1">Multi-pass membrane protein</topology>
    </subcellularLocation>
</comment>
<feature type="transmembrane region" description="Helical" evidence="7">
    <location>
        <begin position="259"/>
        <end position="278"/>
    </location>
</feature>
<feature type="transmembrane region" description="Helical" evidence="7">
    <location>
        <begin position="181"/>
        <end position="202"/>
    </location>
</feature>
<keyword evidence="6" id="KW-0813">Transport</keyword>
<dbReference type="InterPro" id="IPR037294">
    <property type="entry name" value="ABC_BtuC-like"/>
</dbReference>
<feature type="transmembrane region" description="Helical" evidence="7">
    <location>
        <begin position="16"/>
        <end position="35"/>
    </location>
</feature>
<feature type="transmembrane region" description="Helical" evidence="7">
    <location>
        <begin position="72"/>
        <end position="92"/>
    </location>
</feature>
<evidence type="ECO:0000256" key="7">
    <source>
        <dbReference type="SAM" id="Phobius"/>
    </source>
</evidence>
<keyword evidence="4 7" id="KW-1133">Transmembrane helix</keyword>
<feature type="transmembrane region" description="Helical" evidence="7">
    <location>
        <begin position="145"/>
        <end position="169"/>
    </location>
</feature>
<sequence length="291" mass="29501">MTVTPWDLLTSDIMRYPLIIAVLMGVTAPVVGTYLVQKRLSLLGDGLGHVALTGVAVGWLVGAWVQTTPHDLLAIPGALLASVIGALVIELVREVGHTSRDVALAILFYGGIAGGVVIIQLAGGTSQSLMGYLFGSLATVTGTDLVIALILAVIVLAIGVGLSQLLHAVTSDEEYARAAGLPVRAVNILIAVLAALTVTLAMRIVGALMVSALMIVPVAAAQTMVIGFARTMRTAMAIGVACSLGGLVLTAYVDLPPGGVIVLLTIAVYATGLGLRVARGASSSGAGAHAR</sequence>
<dbReference type="Gene3D" id="1.10.3470.10">
    <property type="entry name" value="ABC transporter involved in vitamin B12 uptake, BtuC"/>
    <property type="match status" value="1"/>
</dbReference>
<name>A0A1X6X2P8_9MICO</name>
<keyword evidence="5 7" id="KW-0472">Membrane</keyword>
<evidence type="ECO:0000256" key="3">
    <source>
        <dbReference type="ARBA" id="ARBA00022692"/>
    </source>
</evidence>
<accession>A0A1X6X2P8</accession>
<evidence type="ECO:0000313" key="8">
    <source>
        <dbReference type="EMBL" id="SLM92985.1"/>
    </source>
</evidence>
<keyword evidence="9" id="KW-1185">Reference proteome</keyword>
<evidence type="ECO:0000256" key="2">
    <source>
        <dbReference type="ARBA" id="ARBA00008034"/>
    </source>
</evidence>
<evidence type="ECO:0000256" key="6">
    <source>
        <dbReference type="RuleBase" id="RU003943"/>
    </source>
</evidence>
<evidence type="ECO:0000256" key="4">
    <source>
        <dbReference type="ARBA" id="ARBA00022989"/>
    </source>
</evidence>
<feature type="transmembrane region" description="Helical" evidence="7">
    <location>
        <begin position="47"/>
        <end position="66"/>
    </location>
</feature>
<dbReference type="InterPro" id="IPR001626">
    <property type="entry name" value="ABC_TroCD"/>
</dbReference>
<dbReference type="RefSeq" id="WP_407641040.1">
    <property type="nucleotide sequence ID" value="NZ_FWFG01000081.1"/>
</dbReference>
<feature type="transmembrane region" description="Helical" evidence="7">
    <location>
        <begin position="104"/>
        <end position="125"/>
    </location>
</feature>
<dbReference type="Proteomes" id="UP000195981">
    <property type="component" value="Unassembled WGS sequence"/>
</dbReference>
<dbReference type="PANTHER" id="PTHR30477:SF0">
    <property type="entry name" value="METAL TRANSPORT SYSTEM MEMBRANE PROTEIN TM_0125-RELATED"/>
    <property type="match status" value="1"/>
</dbReference>
<keyword evidence="3 6" id="KW-0812">Transmembrane</keyword>
<proteinExistence type="inferred from homology"/>
<reference evidence="8 9" key="1">
    <citation type="submission" date="2017-02" db="EMBL/GenBank/DDBJ databases">
        <authorList>
            <person name="Peterson S.W."/>
        </authorList>
    </citation>
    <scope>NUCLEOTIDE SEQUENCE [LARGE SCALE GENOMIC DNA]</scope>
    <source>
        <strain evidence="8 9">CIP104813</strain>
    </source>
</reference>
<evidence type="ECO:0000313" key="9">
    <source>
        <dbReference type="Proteomes" id="UP000195981"/>
    </source>
</evidence>
<dbReference type="PANTHER" id="PTHR30477">
    <property type="entry name" value="ABC-TRANSPORTER METAL-BINDING PROTEIN"/>
    <property type="match status" value="1"/>
</dbReference>
<comment type="similarity">
    <text evidence="2 6">Belongs to the ABC-3 integral membrane protein family.</text>
</comment>
<dbReference type="GO" id="GO:0010043">
    <property type="term" value="P:response to zinc ion"/>
    <property type="evidence" value="ECO:0007669"/>
    <property type="project" value="TreeGrafter"/>
</dbReference>
<evidence type="ECO:0000256" key="5">
    <source>
        <dbReference type="ARBA" id="ARBA00023136"/>
    </source>
</evidence>
<dbReference type="Pfam" id="PF00950">
    <property type="entry name" value="ABC-3"/>
    <property type="match status" value="1"/>
</dbReference>